<comment type="caution">
    <text evidence="3">The sequence shown here is derived from an EMBL/GenBank/DDBJ whole genome shotgun (WGS) entry which is preliminary data.</text>
</comment>
<evidence type="ECO:0000256" key="1">
    <source>
        <dbReference type="SAM" id="MobiDB-lite"/>
    </source>
</evidence>
<feature type="domain" description="DUF1707" evidence="2">
    <location>
        <begin position="14"/>
        <end position="66"/>
    </location>
</feature>
<dbReference type="Pfam" id="PF08044">
    <property type="entry name" value="DUF1707"/>
    <property type="match status" value="1"/>
</dbReference>
<keyword evidence="4" id="KW-1185">Reference proteome</keyword>
<feature type="compositionally biased region" description="Basic and acidic residues" evidence="1">
    <location>
        <begin position="154"/>
        <end position="164"/>
    </location>
</feature>
<dbReference type="PANTHER" id="PTHR40763">
    <property type="entry name" value="MEMBRANE PROTEIN-RELATED"/>
    <property type="match status" value="1"/>
</dbReference>
<gene>
    <name evidence="3" type="ORF">IW256_006509</name>
</gene>
<organism evidence="3 4">
    <name type="scientific">Actinomadura viridis</name>
    <dbReference type="NCBI Taxonomy" id="58110"/>
    <lineage>
        <taxon>Bacteria</taxon>
        <taxon>Bacillati</taxon>
        <taxon>Actinomycetota</taxon>
        <taxon>Actinomycetes</taxon>
        <taxon>Streptosporangiales</taxon>
        <taxon>Thermomonosporaceae</taxon>
        <taxon>Actinomadura</taxon>
    </lineage>
</organism>
<dbReference type="RefSeq" id="WP_197014588.1">
    <property type="nucleotide sequence ID" value="NZ_BAABES010000012.1"/>
</dbReference>
<feature type="region of interest" description="Disordered" evidence="1">
    <location>
        <begin position="146"/>
        <end position="199"/>
    </location>
</feature>
<feature type="compositionally biased region" description="Basic residues" evidence="1">
    <location>
        <begin position="189"/>
        <end position="199"/>
    </location>
</feature>
<evidence type="ECO:0000313" key="3">
    <source>
        <dbReference type="EMBL" id="MBG6092396.1"/>
    </source>
</evidence>
<dbReference type="PANTHER" id="PTHR40763:SF5">
    <property type="entry name" value="MEMBRANE PROTEIN"/>
    <property type="match status" value="1"/>
</dbReference>
<protein>
    <recommendedName>
        <fullName evidence="2">DUF1707 domain-containing protein</fullName>
    </recommendedName>
</protein>
<name>A0A931DRD4_9ACTN</name>
<dbReference type="EMBL" id="JADOUA010000001">
    <property type="protein sequence ID" value="MBG6092396.1"/>
    <property type="molecule type" value="Genomic_DNA"/>
</dbReference>
<reference evidence="3" key="1">
    <citation type="submission" date="2020-11" db="EMBL/GenBank/DDBJ databases">
        <title>Sequencing the genomes of 1000 actinobacteria strains.</title>
        <authorList>
            <person name="Klenk H.-P."/>
        </authorList>
    </citation>
    <scope>NUCLEOTIDE SEQUENCE</scope>
    <source>
        <strain evidence="3">DSM 43175</strain>
    </source>
</reference>
<dbReference type="Proteomes" id="UP000614047">
    <property type="component" value="Unassembled WGS sequence"/>
</dbReference>
<evidence type="ECO:0000313" key="4">
    <source>
        <dbReference type="Proteomes" id="UP000614047"/>
    </source>
</evidence>
<evidence type="ECO:0000259" key="2">
    <source>
        <dbReference type="Pfam" id="PF08044"/>
    </source>
</evidence>
<dbReference type="AlphaFoldDB" id="A0A931DRD4"/>
<dbReference type="InterPro" id="IPR012551">
    <property type="entry name" value="DUF1707_SHOCT-like"/>
</dbReference>
<accession>A0A931DRD4</accession>
<sequence>MTAAIPDPARQPDLRVSHAERDAVVEQLREAAAEGRLEIGELETRLEQALTAKTYGDLVPLTADLPPVATPNDGKPLVLKGGVHGATRNGRWQVPARITAHGGVGGVKLDFTRTQCGLREVEIEAHGEMAGVTIVIPDDWAADTGGLEPGLGGLKDKTTDDRRPGTPLIRLSGNGGPAGVVIRHPNKWERRKLKRNPPQ</sequence>
<proteinExistence type="predicted"/>